<proteinExistence type="predicted"/>
<evidence type="ECO:0000313" key="3">
    <source>
        <dbReference type="Proteomes" id="UP001280156"/>
    </source>
</evidence>
<organism evidence="2 3">
    <name type="scientific">Mesorhizobium humile</name>
    <dbReference type="NCBI Taxonomy" id="3072313"/>
    <lineage>
        <taxon>Bacteria</taxon>
        <taxon>Pseudomonadati</taxon>
        <taxon>Pseudomonadota</taxon>
        <taxon>Alphaproteobacteria</taxon>
        <taxon>Hyphomicrobiales</taxon>
        <taxon>Phyllobacteriaceae</taxon>
        <taxon>Mesorhizobium</taxon>
    </lineage>
</organism>
<evidence type="ECO:0000256" key="1">
    <source>
        <dbReference type="SAM" id="Phobius"/>
    </source>
</evidence>
<evidence type="ECO:0000313" key="2">
    <source>
        <dbReference type="EMBL" id="MDX8485330.1"/>
    </source>
</evidence>
<sequence>MLYISVLDIHAFGMMSAAVLFLAVELLLFASGGEGVKMARYTLSASRVGNLLAMVGMLAGIALVYLGSWPLTTPWLLLSFALIAAMMIVSRRFVQPWQAKFQAAVAGVSTPDLAALAGDGRARVGRVAVIALFVLVAAVMMLKPDLAPMG</sequence>
<keyword evidence="3" id="KW-1185">Reference proteome</keyword>
<comment type="caution">
    <text evidence="2">The sequence shown here is derived from an EMBL/GenBank/DDBJ whole genome shotgun (WGS) entry which is preliminary data.</text>
</comment>
<evidence type="ECO:0008006" key="4">
    <source>
        <dbReference type="Google" id="ProtNLM"/>
    </source>
</evidence>
<keyword evidence="1" id="KW-0812">Transmembrane</keyword>
<name>A0ABU4YGV1_9HYPH</name>
<keyword evidence="1" id="KW-1133">Transmembrane helix</keyword>
<feature type="transmembrane region" description="Helical" evidence="1">
    <location>
        <begin position="75"/>
        <end position="94"/>
    </location>
</feature>
<reference evidence="2 3" key="1">
    <citation type="submission" date="2023-08" db="EMBL/GenBank/DDBJ databases">
        <title>Implementing the SeqCode for naming new Mesorhizobium species isolated from Vachellia karroo root nodules.</title>
        <authorList>
            <person name="Van Lill M."/>
        </authorList>
    </citation>
    <scope>NUCLEOTIDE SEQUENCE [LARGE SCALE GENOMIC DNA]</scope>
    <source>
        <strain evidence="2 3">VK2B</strain>
    </source>
</reference>
<feature type="transmembrane region" description="Helical" evidence="1">
    <location>
        <begin position="12"/>
        <end position="30"/>
    </location>
</feature>
<dbReference type="EMBL" id="JAVIIV010000004">
    <property type="protein sequence ID" value="MDX8485330.1"/>
    <property type="molecule type" value="Genomic_DNA"/>
</dbReference>
<keyword evidence="1" id="KW-0472">Membrane</keyword>
<feature type="transmembrane region" description="Helical" evidence="1">
    <location>
        <begin position="124"/>
        <end position="142"/>
    </location>
</feature>
<dbReference type="RefSeq" id="WP_320296127.1">
    <property type="nucleotide sequence ID" value="NZ_JAVIIU010000006.1"/>
</dbReference>
<feature type="transmembrane region" description="Helical" evidence="1">
    <location>
        <begin position="51"/>
        <end position="69"/>
    </location>
</feature>
<accession>A0ABU4YGV1</accession>
<dbReference type="Proteomes" id="UP001280156">
    <property type="component" value="Unassembled WGS sequence"/>
</dbReference>
<gene>
    <name evidence="2" type="ORF">RFM52_09010</name>
</gene>
<protein>
    <recommendedName>
        <fullName evidence="4">DUF2269 family protein</fullName>
    </recommendedName>
</protein>